<dbReference type="STRING" id="262898.GA0070564_10395"/>
<name>A0A1C4XI61_9ACTN</name>
<dbReference type="AlphaFoldDB" id="A0A1C4XI61"/>
<accession>A0A1C4XI61</accession>
<proteinExistence type="predicted"/>
<gene>
    <name evidence="1" type="ORF">GA0070564_10395</name>
</gene>
<dbReference type="EMBL" id="FMCX01000003">
    <property type="protein sequence ID" value="SCF07851.1"/>
    <property type="molecule type" value="Genomic_DNA"/>
</dbReference>
<keyword evidence="2" id="KW-1185">Reference proteome</keyword>
<dbReference type="InterPro" id="IPR036457">
    <property type="entry name" value="PPM-type-like_dom_sf"/>
</dbReference>
<dbReference type="Gene3D" id="3.60.40.10">
    <property type="entry name" value="PPM-type phosphatase domain"/>
    <property type="match status" value="1"/>
</dbReference>
<protein>
    <submittedName>
        <fullName evidence="1">Protein phosphatase 2C</fullName>
    </submittedName>
</protein>
<sequence length="276" mass="30153">MMRVRLASEAAPGRAINEDAALHVGSLVGVFDGVTTPRDRDSGCVHGPAWYVQRLTSRLAQVAGEEAAAGLPELLAEAIERVRVDHDGRCDLDNPATPAATVCLLRPAQDQLDYLILSDCTLVVDQGDTVTVLTDPRFGIAVAELRREALALHGTELPAGRPTPGKYELTNQPHGYWTAAANPEAARQAVTGTLDLRGPRRVRRAALLTDGTSCAVDEYRLLDWRQLLDMLTEDGPHELIRRVREAENADPSRAGHFRYKRHDDATAALCIFEEHA</sequence>
<evidence type="ECO:0000313" key="1">
    <source>
        <dbReference type="EMBL" id="SCF07851.1"/>
    </source>
</evidence>
<dbReference type="Proteomes" id="UP000199504">
    <property type="component" value="Unassembled WGS sequence"/>
</dbReference>
<organism evidence="1 2">
    <name type="scientific">Micromonospora mirobrigensis</name>
    <dbReference type="NCBI Taxonomy" id="262898"/>
    <lineage>
        <taxon>Bacteria</taxon>
        <taxon>Bacillati</taxon>
        <taxon>Actinomycetota</taxon>
        <taxon>Actinomycetes</taxon>
        <taxon>Micromonosporales</taxon>
        <taxon>Micromonosporaceae</taxon>
        <taxon>Micromonospora</taxon>
    </lineage>
</organism>
<evidence type="ECO:0000313" key="2">
    <source>
        <dbReference type="Proteomes" id="UP000199504"/>
    </source>
</evidence>
<dbReference type="SUPFAM" id="SSF81606">
    <property type="entry name" value="PP2C-like"/>
    <property type="match status" value="1"/>
</dbReference>
<reference evidence="2" key="1">
    <citation type="submission" date="2016-06" db="EMBL/GenBank/DDBJ databases">
        <authorList>
            <person name="Varghese N."/>
            <person name="Submissions Spin"/>
        </authorList>
    </citation>
    <scope>NUCLEOTIDE SEQUENCE [LARGE SCALE GENOMIC DNA]</scope>
    <source>
        <strain evidence="2">DSM 44830</strain>
    </source>
</reference>